<evidence type="ECO:0000313" key="3">
    <source>
        <dbReference type="Proteomes" id="UP001597480"/>
    </source>
</evidence>
<keyword evidence="1" id="KW-0472">Membrane</keyword>
<protein>
    <submittedName>
        <fullName evidence="2">Septum formation initiator family protein</fullName>
    </submittedName>
</protein>
<dbReference type="Pfam" id="PF04977">
    <property type="entry name" value="DivIC"/>
    <property type="match status" value="1"/>
</dbReference>
<sequence>MKFFKKLTKRFPILKILGNRYVLVIIFVGVWLTFLDNYSYFENRILDKKIEELEANKRYYIQEIKKDSTSIKQLNNPDQTEKYAREKYYMKRDNEDVYIIEFEDSIQAEEQGTKSL</sequence>
<keyword evidence="1" id="KW-1133">Transmembrane helix</keyword>
<accession>A0ABW5NZ36</accession>
<dbReference type="RefSeq" id="WP_169521597.1">
    <property type="nucleotide sequence ID" value="NZ_JBHUMD010000027.1"/>
</dbReference>
<name>A0ABW5NZ36_9FLAO</name>
<feature type="transmembrane region" description="Helical" evidence="1">
    <location>
        <begin position="21"/>
        <end position="41"/>
    </location>
</feature>
<reference evidence="3" key="1">
    <citation type="journal article" date="2019" name="Int. J. Syst. Evol. Microbiol.">
        <title>The Global Catalogue of Microorganisms (GCM) 10K type strain sequencing project: providing services to taxonomists for standard genome sequencing and annotation.</title>
        <authorList>
            <consortium name="The Broad Institute Genomics Platform"/>
            <consortium name="The Broad Institute Genome Sequencing Center for Infectious Disease"/>
            <person name="Wu L."/>
            <person name="Ma J."/>
        </authorList>
    </citation>
    <scope>NUCLEOTIDE SEQUENCE [LARGE SCALE GENOMIC DNA]</scope>
    <source>
        <strain evidence="3">KCTC 42107</strain>
    </source>
</reference>
<dbReference type="EMBL" id="JBHUMD010000027">
    <property type="protein sequence ID" value="MFD2603142.1"/>
    <property type="molecule type" value="Genomic_DNA"/>
</dbReference>
<keyword evidence="1" id="KW-0812">Transmembrane</keyword>
<organism evidence="2 3">
    <name type="scientific">Flavobacterium suzhouense</name>
    <dbReference type="NCBI Taxonomy" id="1529638"/>
    <lineage>
        <taxon>Bacteria</taxon>
        <taxon>Pseudomonadati</taxon>
        <taxon>Bacteroidota</taxon>
        <taxon>Flavobacteriia</taxon>
        <taxon>Flavobacteriales</taxon>
        <taxon>Flavobacteriaceae</taxon>
        <taxon>Flavobacterium</taxon>
    </lineage>
</organism>
<keyword evidence="3" id="KW-1185">Reference proteome</keyword>
<gene>
    <name evidence="2" type="ORF">ACFSR3_13855</name>
</gene>
<evidence type="ECO:0000256" key="1">
    <source>
        <dbReference type="SAM" id="Phobius"/>
    </source>
</evidence>
<dbReference type="InterPro" id="IPR007060">
    <property type="entry name" value="FtsL/DivIC"/>
</dbReference>
<evidence type="ECO:0000313" key="2">
    <source>
        <dbReference type="EMBL" id="MFD2603142.1"/>
    </source>
</evidence>
<proteinExistence type="predicted"/>
<comment type="caution">
    <text evidence="2">The sequence shown here is derived from an EMBL/GenBank/DDBJ whole genome shotgun (WGS) entry which is preliminary data.</text>
</comment>
<dbReference type="Proteomes" id="UP001597480">
    <property type="component" value="Unassembled WGS sequence"/>
</dbReference>